<dbReference type="SUPFAM" id="SSF53850">
    <property type="entry name" value="Periplasmic binding protein-like II"/>
    <property type="match status" value="1"/>
</dbReference>
<dbReference type="Gene3D" id="3.40.190.10">
    <property type="entry name" value="Periplasmic binding protein-like II"/>
    <property type="match status" value="2"/>
</dbReference>
<keyword evidence="4" id="KW-0456">Lyase</keyword>
<organism evidence="4 5">
    <name type="scientific">Puniceispirillum marinum (strain IMCC1322)</name>
    <dbReference type="NCBI Taxonomy" id="488538"/>
    <lineage>
        <taxon>Bacteria</taxon>
        <taxon>Pseudomonadati</taxon>
        <taxon>Pseudomonadota</taxon>
        <taxon>Alphaproteobacteria</taxon>
        <taxon>Candidatus Puniceispirillales</taxon>
        <taxon>Candidatus Puniceispirillaceae</taxon>
        <taxon>Candidatus Puniceispirillum</taxon>
    </lineage>
</organism>
<evidence type="ECO:0000313" key="5">
    <source>
        <dbReference type="Proteomes" id="UP000007460"/>
    </source>
</evidence>
<protein>
    <submittedName>
        <fullName evidence="4">Putative ABC transporter periplasmic amino acid-binding protein</fullName>
        <ecNumber evidence="4">4.2.1.51</ecNumber>
    </submittedName>
</protein>
<dbReference type="SMART" id="SM00062">
    <property type="entry name" value="PBPb"/>
    <property type="match status" value="1"/>
</dbReference>
<dbReference type="STRING" id="488538.SAR116_0309"/>
<dbReference type="Proteomes" id="UP000007460">
    <property type="component" value="Chromosome"/>
</dbReference>
<evidence type="ECO:0000313" key="4">
    <source>
        <dbReference type="EMBL" id="ADE38552.1"/>
    </source>
</evidence>
<sequence length="275" mass="30198">MRTKNFINKMAVCASLALSLALTTGTVAQADKLDDVIDNGKVRCGVVLDFPPIGYRDANNEPAGFDVEYCKDLATAMDVDYEIIPLTWAERLPSIVSNRADVVFGGTSDTLERAKTVGFTIPYAIYYAQAVVTKESGITSFADMKGKRVGAAVGTVPEIEFLKIAKEWGTENLYQGFQSENEVFLAVAQGKIDAGITTNTAVKPITNQYDTIVAGPRMPWTTDYTSVVGPRKDFGWLNYLNLFVTQQVRSGRYQELWGKYVGGEAPELRIPGVMY</sequence>
<keyword evidence="5" id="KW-1185">Reference proteome</keyword>
<feature type="signal peptide" evidence="2">
    <location>
        <begin position="1"/>
        <end position="30"/>
    </location>
</feature>
<feature type="chain" id="PRO_5003069121" evidence="2">
    <location>
        <begin position="31"/>
        <end position="275"/>
    </location>
</feature>
<dbReference type="RefSeq" id="WP_013045182.1">
    <property type="nucleotide sequence ID" value="NC_014010.1"/>
</dbReference>
<evidence type="ECO:0000256" key="2">
    <source>
        <dbReference type="SAM" id="SignalP"/>
    </source>
</evidence>
<evidence type="ECO:0000259" key="3">
    <source>
        <dbReference type="SMART" id="SM00062"/>
    </source>
</evidence>
<feature type="domain" description="Solute-binding protein family 3/N-terminal" evidence="3">
    <location>
        <begin position="41"/>
        <end position="264"/>
    </location>
</feature>
<dbReference type="EMBL" id="CP001751">
    <property type="protein sequence ID" value="ADE38552.1"/>
    <property type="molecule type" value="Genomic_DNA"/>
</dbReference>
<dbReference type="HOGENOM" id="CLU_019602_18_4_5"/>
<keyword evidence="1 2" id="KW-0732">Signal</keyword>
<dbReference type="KEGG" id="apb:SAR116_0309"/>
<dbReference type="eggNOG" id="COG0834">
    <property type="taxonomic scope" value="Bacteria"/>
</dbReference>
<proteinExistence type="predicted"/>
<dbReference type="AlphaFoldDB" id="D5BQ54"/>
<accession>D5BQ54</accession>
<evidence type="ECO:0000256" key="1">
    <source>
        <dbReference type="ARBA" id="ARBA00022729"/>
    </source>
</evidence>
<gene>
    <name evidence="4" type="ordered locus">SAR116_0309</name>
</gene>
<reference evidence="4 5" key="1">
    <citation type="journal article" date="2010" name="J. Bacteriol.">
        <title>Complete genome sequence of "Candidatus Puniceispirillum marinum" IMCC1322, a representative of the SAR116 clade in the Alphaproteobacteria.</title>
        <authorList>
            <person name="Oh H.M."/>
            <person name="Kwon K.K."/>
            <person name="Kang I."/>
            <person name="Kang S.G."/>
            <person name="Lee J.H."/>
            <person name="Kim S.J."/>
            <person name="Cho J.C."/>
        </authorList>
    </citation>
    <scope>NUCLEOTIDE SEQUENCE [LARGE SCALE GENOMIC DNA]</scope>
    <source>
        <strain evidence="4 5">IMCC1322</strain>
    </source>
</reference>
<dbReference type="EC" id="4.2.1.51" evidence="4"/>
<dbReference type="PANTHER" id="PTHR35936">
    <property type="entry name" value="MEMBRANE-BOUND LYTIC MUREIN TRANSGLYCOSYLASE F"/>
    <property type="match status" value="1"/>
</dbReference>
<name>D5BQ54_PUNMI</name>
<dbReference type="GO" id="GO:0004664">
    <property type="term" value="F:prephenate dehydratase activity"/>
    <property type="evidence" value="ECO:0007669"/>
    <property type="project" value="UniProtKB-EC"/>
</dbReference>
<dbReference type="Pfam" id="PF00497">
    <property type="entry name" value="SBP_bac_3"/>
    <property type="match status" value="1"/>
</dbReference>
<dbReference type="PANTHER" id="PTHR35936:SF38">
    <property type="entry name" value="GLUTAMINE-BINDING PERIPLASMIC PROTEIN"/>
    <property type="match status" value="1"/>
</dbReference>
<dbReference type="InterPro" id="IPR001638">
    <property type="entry name" value="Solute-binding_3/MltF_N"/>
</dbReference>